<keyword evidence="7 8" id="KW-0119">Carbohydrate metabolism</keyword>
<name>A0AAX2JCD1_9FUSO</name>
<proteinExistence type="inferred from homology"/>
<dbReference type="InterPro" id="IPR011013">
    <property type="entry name" value="Gal_mutarotase_sf_dom"/>
</dbReference>
<comment type="similarity">
    <text evidence="3 8">Belongs to the aldose epimerase family.</text>
</comment>
<evidence type="ECO:0000256" key="1">
    <source>
        <dbReference type="ARBA" id="ARBA00001614"/>
    </source>
</evidence>
<dbReference type="PANTHER" id="PTHR10091:SF0">
    <property type="entry name" value="GALACTOSE MUTAROTASE"/>
    <property type="match status" value="1"/>
</dbReference>
<protein>
    <recommendedName>
        <fullName evidence="5 8">Aldose 1-epimerase</fullName>
        <ecNumber evidence="4 8">5.1.3.3</ecNumber>
    </recommendedName>
</protein>
<dbReference type="InterPro" id="IPR015443">
    <property type="entry name" value="Aldose_1-epimerase"/>
</dbReference>
<accession>A0AAX2JCD1</accession>
<dbReference type="InterPro" id="IPR047215">
    <property type="entry name" value="Galactose_mutarotase-like"/>
</dbReference>
<dbReference type="Pfam" id="PF01263">
    <property type="entry name" value="Aldose_epim"/>
    <property type="match status" value="1"/>
</dbReference>
<dbReference type="PROSITE" id="PS00545">
    <property type="entry name" value="ALDOSE_1_EPIMERASE"/>
    <property type="match status" value="1"/>
</dbReference>
<evidence type="ECO:0000313" key="13">
    <source>
        <dbReference type="Proteomes" id="UP000249008"/>
    </source>
</evidence>
<dbReference type="Gene3D" id="2.70.98.10">
    <property type="match status" value="1"/>
</dbReference>
<keyword evidence="6 8" id="KW-0413">Isomerase</keyword>
<feature type="active site" description="Proton acceptor" evidence="9">
    <location>
        <position position="313"/>
    </location>
</feature>
<evidence type="ECO:0000256" key="6">
    <source>
        <dbReference type="ARBA" id="ARBA00023235"/>
    </source>
</evidence>
<dbReference type="RefSeq" id="WP_005981351.1">
    <property type="nucleotide sequence ID" value="NZ_CABKNW010000005.1"/>
</dbReference>
<dbReference type="EMBL" id="LS483487">
    <property type="protein sequence ID" value="SQJ09436.1"/>
    <property type="molecule type" value="Genomic_DNA"/>
</dbReference>
<feature type="binding site" evidence="10">
    <location>
        <position position="250"/>
    </location>
    <ligand>
        <name>beta-D-galactose</name>
        <dbReference type="ChEBI" id="CHEBI:27667"/>
    </ligand>
</feature>
<dbReference type="GO" id="GO:0004034">
    <property type="term" value="F:aldose 1-epimerase activity"/>
    <property type="evidence" value="ECO:0007669"/>
    <property type="project" value="UniProtKB-EC"/>
</dbReference>
<evidence type="ECO:0000313" key="12">
    <source>
        <dbReference type="EMBL" id="SQJ09436.1"/>
    </source>
</evidence>
<evidence type="ECO:0000256" key="7">
    <source>
        <dbReference type="ARBA" id="ARBA00023277"/>
    </source>
</evidence>
<dbReference type="InterPro" id="IPR014718">
    <property type="entry name" value="GH-type_carb-bd"/>
</dbReference>
<dbReference type="InterPro" id="IPR018052">
    <property type="entry name" value="Ald1_epimerase_CS"/>
</dbReference>
<dbReference type="AlphaFoldDB" id="A0AAX2JCD1"/>
<organism evidence="12 13">
    <name type="scientific">Fusobacterium ulcerans</name>
    <dbReference type="NCBI Taxonomy" id="861"/>
    <lineage>
        <taxon>Bacteria</taxon>
        <taxon>Fusobacteriati</taxon>
        <taxon>Fusobacteriota</taxon>
        <taxon>Fusobacteriia</taxon>
        <taxon>Fusobacteriales</taxon>
        <taxon>Fusobacteriaceae</taxon>
        <taxon>Fusobacterium</taxon>
    </lineage>
</organism>
<evidence type="ECO:0000256" key="10">
    <source>
        <dbReference type="PIRSR" id="PIRSR005096-2"/>
    </source>
</evidence>
<sequence>MELTVRNWGKTKFNEIVKLYTLKNNFLEVEILNYGGIIRKISFPDKNGKVENIVLNLDSISDYEERSPYFGAVVGRNAGRISNAELKIKDTIYKLNANSGKNNIHGGINNFSHKIWNAEEIKGNDFIGIELTLNSPHLEEGFPGNISITVRYILKNDELSLEYSGITDRETYMNLTNHSYFNLSGDFKRDIRNEYLKLDSDAFIAVDEATLPVKISETHNTPFDFHEFSLLKTSLDSEYPQIKIVNHGLDHPFILNQNRDIPAAQLKDDISGRMLKVFTDQPAVVIYTGNYLHEIGKLSDGSDCKKHMGICFETQDYPNVLSFLPEKGKIYTPSNSYSQKTIFKFLINKN</sequence>
<dbReference type="Proteomes" id="UP000249008">
    <property type="component" value="Chromosome 1"/>
</dbReference>
<evidence type="ECO:0000256" key="2">
    <source>
        <dbReference type="ARBA" id="ARBA00005028"/>
    </source>
</evidence>
<evidence type="ECO:0000256" key="5">
    <source>
        <dbReference type="ARBA" id="ARBA00014165"/>
    </source>
</evidence>
<comment type="catalytic activity">
    <reaction evidence="1 8">
        <text>alpha-D-glucose = beta-D-glucose</text>
        <dbReference type="Rhea" id="RHEA:10264"/>
        <dbReference type="ChEBI" id="CHEBI:15903"/>
        <dbReference type="ChEBI" id="CHEBI:17925"/>
        <dbReference type="EC" id="5.1.3.3"/>
    </reaction>
</comment>
<evidence type="ECO:0000256" key="4">
    <source>
        <dbReference type="ARBA" id="ARBA00013185"/>
    </source>
</evidence>
<dbReference type="PANTHER" id="PTHR10091">
    <property type="entry name" value="ALDOSE-1-EPIMERASE"/>
    <property type="match status" value="1"/>
</dbReference>
<evidence type="ECO:0000256" key="11">
    <source>
        <dbReference type="PIRSR" id="PIRSR005096-3"/>
    </source>
</evidence>
<dbReference type="KEGG" id="ful:C4N20_02120"/>
<evidence type="ECO:0000256" key="9">
    <source>
        <dbReference type="PIRSR" id="PIRSR005096-1"/>
    </source>
</evidence>
<dbReference type="GO" id="GO:0006006">
    <property type="term" value="P:glucose metabolic process"/>
    <property type="evidence" value="ECO:0007669"/>
    <property type="project" value="TreeGrafter"/>
</dbReference>
<dbReference type="InterPro" id="IPR008183">
    <property type="entry name" value="Aldose_1/G6P_1-epimerase"/>
</dbReference>
<dbReference type="EC" id="5.1.3.3" evidence="4 8"/>
<dbReference type="GO" id="GO:0033499">
    <property type="term" value="P:galactose catabolic process via UDP-galactose, Leloir pathway"/>
    <property type="evidence" value="ECO:0007669"/>
    <property type="project" value="TreeGrafter"/>
</dbReference>
<dbReference type="GeneID" id="78453587"/>
<feature type="binding site" evidence="11">
    <location>
        <begin position="178"/>
        <end position="180"/>
    </location>
    <ligand>
        <name>beta-D-galactose</name>
        <dbReference type="ChEBI" id="CHEBI:27667"/>
    </ligand>
</feature>
<reference evidence="12 13" key="1">
    <citation type="submission" date="2018-06" db="EMBL/GenBank/DDBJ databases">
        <authorList>
            <consortium name="Pathogen Informatics"/>
            <person name="Doyle S."/>
        </authorList>
    </citation>
    <scope>NUCLEOTIDE SEQUENCE [LARGE SCALE GENOMIC DNA]</scope>
    <source>
        <strain evidence="12 13">NCTC12112</strain>
    </source>
</reference>
<evidence type="ECO:0000256" key="3">
    <source>
        <dbReference type="ARBA" id="ARBA00006206"/>
    </source>
</evidence>
<dbReference type="SUPFAM" id="SSF74650">
    <property type="entry name" value="Galactose mutarotase-like"/>
    <property type="match status" value="1"/>
</dbReference>
<dbReference type="GO" id="GO:0030246">
    <property type="term" value="F:carbohydrate binding"/>
    <property type="evidence" value="ECO:0007669"/>
    <property type="project" value="InterPro"/>
</dbReference>
<dbReference type="PIRSF" id="PIRSF005096">
    <property type="entry name" value="GALM"/>
    <property type="match status" value="1"/>
</dbReference>
<dbReference type="CDD" id="cd09019">
    <property type="entry name" value="galactose_mutarotase_like"/>
    <property type="match status" value="1"/>
</dbReference>
<feature type="active site" description="Proton donor" evidence="9">
    <location>
        <position position="178"/>
    </location>
</feature>
<evidence type="ECO:0000256" key="8">
    <source>
        <dbReference type="PIRNR" id="PIRNR005096"/>
    </source>
</evidence>
<comment type="pathway">
    <text evidence="2 8">Carbohydrate metabolism; hexose metabolism.</text>
</comment>
<gene>
    <name evidence="12" type="primary">mro</name>
    <name evidence="12" type="ORF">NCTC12112_02306</name>
</gene>
<dbReference type="GO" id="GO:0005737">
    <property type="term" value="C:cytoplasm"/>
    <property type="evidence" value="ECO:0007669"/>
    <property type="project" value="TreeGrafter"/>
</dbReference>